<dbReference type="SUPFAM" id="SSF52540">
    <property type="entry name" value="P-loop containing nucleoside triphosphate hydrolases"/>
    <property type="match status" value="1"/>
</dbReference>
<feature type="region of interest" description="Disordered" evidence="3">
    <location>
        <begin position="18"/>
        <end position="101"/>
    </location>
</feature>
<comment type="function">
    <text evidence="2">May play a role in septum formation.</text>
</comment>
<sequence length="418" mass="44837">MVFHVKRHSLLQGIISRGRAAATPRDRKPRVKPLARVTELSTEVDSPTEPPTSLVHDPESMAGSAHREPEAEESESLRSDANIAGPMTDPVPGPRTESVGEDVSRETLPPMDDTPIGRAAQLAVEALGRAGEGLPRPAQTRVMVVANQKGGVGKTTTTVNLAASLALHGARVLVIDLDPQGNASTALGIDHHAEVPSIYDVLVDSRPLSEVVQPVLDVEGLFCAPATIDLAGAEIELVSLVARESRLQRAIQAYEQPLDYILIDCPPSLGLLTVNAMVAGAEVLIPIQCEYYALEGLGQLLRNVELVRGHLNPGLHVSTILLTMYDGRTRLASQVAEEVRTHFAEEVLRTSIPRSVRISEAPSYGQTVLTYDPGSSGALSYLEAAREIALRGAAMHYDPQHAHAGHQNNQRSMSEGIQ</sequence>
<gene>
    <name evidence="5" type="ORF">SGA01_51380</name>
</gene>
<dbReference type="Gene3D" id="3.40.50.300">
    <property type="entry name" value="P-loop containing nucleotide triphosphate hydrolases"/>
    <property type="match status" value="1"/>
</dbReference>
<dbReference type="AlphaFoldDB" id="A0A4Y3RS32"/>
<dbReference type="PANTHER" id="PTHR13696:SF52">
    <property type="entry name" value="PARA FAMILY PROTEIN CT_582"/>
    <property type="match status" value="1"/>
</dbReference>
<reference evidence="5 6" key="1">
    <citation type="submission" date="2019-06" db="EMBL/GenBank/DDBJ databases">
        <title>Whole genome shotgun sequence of Streptomyces gardneri NBRC 12865.</title>
        <authorList>
            <person name="Hosoyama A."/>
            <person name="Uohara A."/>
            <person name="Ohji S."/>
            <person name="Ichikawa N."/>
        </authorList>
    </citation>
    <scope>NUCLEOTIDE SEQUENCE [LARGE SCALE GENOMIC DNA]</scope>
    <source>
        <strain evidence="5 6">NBRC 12865</strain>
    </source>
</reference>
<evidence type="ECO:0000256" key="2">
    <source>
        <dbReference type="ARBA" id="ARBA00059092"/>
    </source>
</evidence>
<dbReference type="InterPro" id="IPR025669">
    <property type="entry name" value="AAA_dom"/>
</dbReference>
<proteinExistence type="inferred from homology"/>
<comment type="caution">
    <text evidence="5">The sequence shown here is derived from an EMBL/GenBank/DDBJ whole genome shotgun (WGS) entry which is preliminary data.</text>
</comment>
<dbReference type="InterPro" id="IPR050678">
    <property type="entry name" value="DNA_Partitioning_ATPase"/>
</dbReference>
<accession>A0A4Y3RS32</accession>
<protein>
    <recommendedName>
        <fullName evidence="4">AAA domain-containing protein</fullName>
    </recommendedName>
</protein>
<evidence type="ECO:0000259" key="4">
    <source>
        <dbReference type="Pfam" id="PF13614"/>
    </source>
</evidence>
<dbReference type="Proteomes" id="UP000315226">
    <property type="component" value="Unassembled WGS sequence"/>
</dbReference>
<dbReference type="PANTHER" id="PTHR13696">
    <property type="entry name" value="P-LOOP CONTAINING NUCLEOSIDE TRIPHOSPHATE HYDROLASE"/>
    <property type="match status" value="1"/>
</dbReference>
<dbReference type="InterPro" id="IPR027417">
    <property type="entry name" value="P-loop_NTPase"/>
</dbReference>
<organism evidence="5 6">
    <name type="scientific">Streptomyces gardneri</name>
    <dbReference type="NCBI Taxonomy" id="66892"/>
    <lineage>
        <taxon>Bacteria</taxon>
        <taxon>Bacillati</taxon>
        <taxon>Actinomycetota</taxon>
        <taxon>Actinomycetes</taxon>
        <taxon>Kitasatosporales</taxon>
        <taxon>Streptomycetaceae</taxon>
        <taxon>Streptomyces</taxon>
    </lineage>
</organism>
<evidence type="ECO:0000313" key="5">
    <source>
        <dbReference type="EMBL" id="GEB59533.1"/>
    </source>
</evidence>
<name>A0A4Y3RS32_9ACTN</name>
<comment type="similarity">
    <text evidence="1">Belongs to the ParA family.</text>
</comment>
<dbReference type="FunFam" id="3.40.50.300:FF:000285">
    <property type="entry name" value="Sporulation initiation inhibitor Soj"/>
    <property type="match status" value="1"/>
</dbReference>
<evidence type="ECO:0000256" key="1">
    <source>
        <dbReference type="ARBA" id="ARBA00006976"/>
    </source>
</evidence>
<dbReference type="Pfam" id="PF13614">
    <property type="entry name" value="AAA_31"/>
    <property type="match status" value="1"/>
</dbReference>
<dbReference type="EMBL" id="BJMN01000034">
    <property type="protein sequence ID" value="GEB59533.1"/>
    <property type="molecule type" value="Genomic_DNA"/>
</dbReference>
<feature type="domain" description="AAA" evidence="4">
    <location>
        <begin position="141"/>
        <end position="316"/>
    </location>
</feature>
<evidence type="ECO:0000313" key="6">
    <source>
        <dbReference type="Proteomes" id="UP000315226"/>
    </source>
</evidence>
<evidence type="ECO:0000256" key="3">
    <source>
        <dbReference type="SAM" id="MobiDB-lite"/>
    </source>
</evidence>
<keyword evidence="6" id="KW-1185">Reference proteome</keyword>
<dbReference type="CDD" id="cd02042">
    <property type="entry name" value="ParAB_family"/>
    <property type="match status" value="1"/>
</dbReference>